<gene>
    <name evidence="2" type="ORF">D9V32_11920</name>
</gene>
<dbReference type="AlphaFoldDB" id="A0A3L7A4F8"/>
<organism evidence="2 3">
    <name type="scientific">Mycetocola tolaasinivorans</name>
    <dbReference type="NCBI Taxonomy" id="76635"/>
    <lineage>
        <taxon>Bacteria</taxon>
        <taxon>Bacillati</taxon>
        <taxon>Actinomycetota</taxon>
        <taxon>Actinomycetes</taxon>
        <taxon>Micrococcales</taxon>
        <taxon>Microbacteriaceae</taxon>
        <taxon>Mycetocola</taxon>
    </lineage>
</organism>
<comment type="caution">
    <text evidence="2">The sequence shown here is derived from an EMBL/GenBank/DDBJ whole genome shotgun (WGS) entry which is preliminary data.</text>
</comment>
<accession>A0A3L7A4F8</accession>
<sequence length="92" mass="9419">MTGLNISLDALRSVSVALHRAGGALTGACGSSRNSEIGADEVASALHGLQTDLRRTTEASQQRLESHARAASNTAEGFAEADSRLARAVEAG</sequence>
<keyword evidence="3" id="KW-1185">Reference proteome</keyword>
<evidence type="ECO:0000313" key="2">
    <source>
        <dbReference type="EMBL" id="RLP74740.1"/>
    </source>
</evidence>
<feature type="region of interest" description="Disordered" evidence="1">
    <location>
        <begin position="56"/>
        <end position="78"/>
    </location>
</feature>
<name>A0A3L7A4F8_9MICO</name>
<reference evidence="2 3" key="1">
    <citation type="submission" date="2018-10" db="EMBL/GenBank/DDBJ databases">
        <authorList>
            <person name="Li J."/>
        </authorList>
    </citation>
    <scope>NUCLEOTIDE SEQUENCE [LARGE SCALE GENOMIC DNA]</scope>
    <source>
        <strain evidence="2 3">IF 016277</strain>
    </source>
</reference>
<protein>
    <submittedName>
        <fullName evidence="2">Uncharacterized protein</fullName>
    </submittedName>
</protein>
<dbReference type="Proteomes" id="UP000272503">
    <property type="component" value="Unassembled WGS sequence"/>
</dbReference>
<evidence type="ECO:0000256" key="1">
    <source>
        <dbReference type="SAM" id="MobiDB-lite"/>
    </source>
</evidence>
<proteinExistence type="predicted"/>
<dbReference type="RefSeq" id="WP_121649140.1">
    <property type="nucleotide sequence ID" value="NZ_RCUX01000009.1"/>
</dbReference>
<dbReference type="EMBL" id="RCUX01000009">
    <property type="protein sequence ID" value="RLP74740.1"/>
    <property type="molecule type" value="Genomic_DNA"/>
</dbReference>
<evidence type="ECO:0000313" key="3">
    <source>
        <dbReference type="Proteomes" id="UP000272503"/>
    </source>
</evidence>